<dbReference type="PANTHER" id="PTHR12741">
    <property type="entry name" value="LYST-INTERACTING PROTEIN LIP5 DOPAMINE RESPONSIVE PROTEIN DRG-1"/>
    <property type="match status" value="1"/>
</dbReference>
<feature type="transmembrane region" description="Helical" evidence="1">
    <location>
        <begin position="1076"/>
        <end position="1093"/>
    </location>
</feature>
<feature type="transmembrane region" description="Helical" evidence="1">
    <location>
        <begin position="1204"/>
        <end position="1225"/>
    </location>
</feature>
<keyword evidence="1" id="KW-0812">Transmembrane</keyword>
<keyword evidence="1" id="KW-1133">Transmembrane helix</keyword>
<feature type="transmembrane region" description="Helical" evidence="1">
    <location>
        <begin position="1099"/>
        <end position="1118"/>
    </location>
</feature>
<feature type="transmembrane region" description="Helical" evidence="1">
    <location>
        <begin position="39"/>
        <end position="60"/>
    </location>
</feature>
<dbReference type="PANTHER" id="PTHR12741:SF70">
    <property type="entry name" value="CALLOSE SYNTHASE 2-RELATED"/>
    <property type="match status" value="1"/>
</dbReference>
<dbReference type="EMBL" id="JBANAX010000935">
    <property type="protein sequence ID" value="KAL1188002.1"/>
    <property type="molecule type" value="Genomic_DNA"/>
</dbReference>
<feature type="transmembrane region" description="Helical" evidence="1">
    <location>
        <begin position="1298"/>
        <end position="1327"/>
    </location>
</feature>
<feature type="domain" description="Glycosyl transferase 48" evidence="2">
    <location>
        <begin position="480"/>
        <end position="1259"/>
    </location>
</feature>
<accession>A0ABD0YZV0</accession>
<feature type="transmembrane region" description="Helical" evidence="1">
    <location>
        <begin position="936"/>
        <end position="957"/>
    </location>
</feature>
<keyword evidence="5" id="KW-1185">Reference proteome</keyword>
<name>A0ABD0YZV0_CARAN</name>
<dbReference type="InterPro" id="IPR003440">
    <property type="entry name" value="Glyco_trans_48_dom"/>
</dbReference>
<dbReference type="Proteomes" id="UP001558713">
    <property type="component" value="Unassembled WGS sequence"/>
</dbReference>
<reference evidence="4 5" key="1">
    <citation type="submission" date="2024-04" db="EMBL/GenBank/DDBJ databases">
        <title>Genome assembly C_amara_ONT_v2.</title>
        <authorList>
            <person name="Yant L."/>
            <person name="Moore C."/>
            <person name="Slenker M."/>
        </authorList>
    </citation>
    <scope>NUCLEOTIDE SEQUENCE [LARGE SCALE GENOMIC DNA]</scope>
    <source>
        <tissue evidence="4">Leaf</tissue>
    </source>
</reference>
<keyword evidence="1" id="KW-0472">Membrane</keyword>
<dbReference type="InterPro" id="IPR058851">
    <property type="entry name" value="CALS1_helical"/>
</dbReference>
<feature type="transmembrane region" description="Helical" evidence="1">
    <location>
        <begin position="9"/>
        <end position="27"/>
    </location>
</feature>
<sequence length="1366" mass="158865">MSKTERLRYVLKAVAAGVWAGLMPLIYSYSHTVHTSHSIFILAILIYLSPNILPKMLFLIPSIRCYLERSELMIVKCIMWWSQTQPRLYIGRGMHESAWSLFKYTMFWTVLLISKLAFSYYVQIKPLMGPTKELMRVRMPGYCLPEFFPHATNNRGVVFTLWSPVILVYFMDTQIWYAIVSTLVGGLYGAYRHIGEVQTLEMLRSRFQSLPGAFNDCLIPNKNTKERGVKLAFSRKFHQIPPANGKEADKFSQMWNTIISSFREEDLISDRDLEVLLMPCWAEPDLDFFYWPIFLLANKIPIAVDIATNRKGKYRELKNRLNEDNYMSCAVRECYASIKSLLRTLIIGVSEKKLINEIFTTIDIHIEDETLFTYLNLSSLPELQGYFVKLTEYVLKNRKEDKSQIVDVLMKILEMVTKDIMEVEVSSLLASVHPERYTVQDEHKYFTQLQFPAYSQTEAHDKRIKRLHLLLSVKELAMDVPSNLEARRRLTFFSNSLFMEMPCAPKIQNMLSFSALTPYYSEDVLFSTFDLQKENDGVSILFYLQKIYPDEWKNFLERVKCGSEEELEAKDDLKEELRLWASYRGQTLTKTVRGMMYNRKALELQAFFDIANDEELKKGYKSAQTSSGERLLWAKCQAQADMKFTYVVACQQYSIHKRSGDQRAKDILRLMTTYPSLRVAYIDEVEQTHKKRKGTGEKVYYSALVKAAPRTNPTNSSDSVHILDQVIYQIKLPGPPIIGEGKPENQNNSIIFTRGEGLQTIDMNQDYYIEEAFKMRNLLQEFLEKRAGERDPTILGLREHIFTGSVSCLAWFMSNQEHSFVTIGQRVLANPLKVRFHYGHPDVFDRVFHLTRGGVSKASKVINLSEDIFAGFNSTLREGTVSHHEYIQVGKGRDVGLNQISMFEAKIANGNGEQTLSRDLYRLGHQFDFFRMLSCYFTTVGFYFCSMLTVLTTYVFLYGRMYLILSGVEKELRNQSTMMETVLASQSLVNIVFLMALPMIMEIGLERGFYDALFDFVLMQLQLASVFFTFQLGTKFHYYCKTLLHGGAEYRGTGRGFVVFHAKFAENYRFYSRSHFVKATELGILLIVYQMFGPTYMDLFTVSIWFMVCTWLSAPFLFNPSGFEWHKIVEDWTDWKKWIEYDNGGISVPPEKSWESWWEKDLEHLRHSGKWGIFIEIVFALRFFIFQYGLVYQLSAFKNKNNSLWVFGASWCLILILLLFVTVLDYARRQLQTSFQLLYRIIKVSVFVALTTIFITLMTHSLILPQDIFLCMLALITTGWGLLLIAQACKPLIQKQEIWSWVMMLAWVYDLVMGSLLFIPIAFMAWFPFISEFQTRMLFNQAFSRGLQISRILGGQRKHRSFKNKD</sequence>
<feature type="transmembrane region" description="Helical" evidence="1">
    <location>
        <begin position="1263"/>
        <end position="1286"/>
    </location>
</feature>
<feature type="transmembrane region" description="Helical" evidence="1">
    <location>
        <begin position="978"/>
        <end position="1000"/>
    </location>
</feature>
<evidence type="ECO:0000313" key="5">
    <source>
        <dbReference type="Proteomes" id="UP001558713"/>
    </source>
</evidence>
<gene>
    <name evidence="4" type="ORF">V5N11_026314</name>
</gene>
<feature type="domain" description="Callose synthase helical" evidence="3">
    <location>
        <begin position="292"/>
        <end position="473"/>
    </location>
</feature>
<organism evidence="4 5">
    <name type="scientific">Cardamine amara subsp. amara</name>
    <dbReference type="NCBI Taxonomy" id="228776"/>
    <lineage>
        <taxon>Eukaryota</taxon>
        <taxon>Viridiplantae</taxon>
        <taxon>Streptophyta</taxon>
        <taxon>Embryophyta</taxon>
        <taxon>Tracheophyta</taxon>
        <taxon>Spermatophyta</taxon>
        <taxon>Magnoliopsida</taxon>
        <taxon>eudicotyledons</taxon>
        <taxon>Gunneridae</taxon>
        <taxon>Pentapetalae</taxon>
        <taxon>rosids</taxon>
        <taxon>malvids</taxon>
        <taxon>Brassicales</taxon>
        <taxon>Brassicaceae</taxon>
        <taxon>Cardamineae</taxon>
        <taxon>Cardamine</taxon>
    </lineage>
</organism>
<feature type="transmembrane region" description="Helical" evidence="1">
    <location>
        <begin position="1171"/>
        <end position="1192"/>
    </location>
</feature>
<dbReference type="Pfam" id="PF02364">
    <property type="entry name" value="Glucan_synthase"/>
    <property type="match status" value="1"/>
</dbReference>
<feature type="transmembrane region" description="Helical" evidence="1">
    <location>
        <begin position="101"/>
        <end position="122"/>
    </location>
</feature>
<evidence type="ECO:0000259" key="2">
    <source>
        <dbReference type="Pfam" id="PF02364"/>
    </source>
</evidence>
<comment type="caution">
    <text evidence="4">The sequence shown here is derived from an EMBL/GenBank/DDBJ whole genome shotgun (WGS) entry which is preliminary data.</text>
</comment>
<protein>
    <submittedName>
        <fullName evidence="4">Callose synthase 4</fullName>
    </submittedName>
</protein>
<proteinExistence type="predicted"/>
<feature type="transmembrane region" description="Helical" evidence="1">
    <location>
        <begin position="1012"/>
        <end position="1033"/>
    </location>
</feature>
<feature type="transmembrane region" description="Helical" evidence="1">
    <location>
        <begin position="1237"/>
        <end position="1257"/>
    </location>
</feature>
<evidence type="ECO:0000313" key="4">
    <source>
        <dbReference type="EMBL" id="KAL1188002.1"/>
    </source>
</evidence>
<evidence type="ECO:0000256" key="1">
    <source>
        <dbReference type="SAM" id="Phobius"/>
    </source>
</evidence>
<evidence type="ECO:0000259" key="3">
    <source>
        <dbReference type="Pfam" id="PF25968"/>
    </source>
</evidence>
<dbReference type="Pfam" id="PF25968">
    <property type="entry name" value="CALS1"/>
    <property type="match status" value="1"/>
</dbReference>